<reference evidence="1" key="2">
    <citation type="submission" date="2023-02" db="EMBL/GenBank/DDBJ databases">
        <authorList>
            <person name="Swenson N.G."/>
            <person name="Wegrzyn J.L."/>
            <person name="Mcevoy S.L."/>
        </authorList>
    </citation>
    <scope>NUCLEOTIDE SEQUENCE</scope>
    <source>
        <strain evidence="1">91603</strain>
        <tissue evidence="1">Leaf</tissue>
    </source>
</reference>
<accession>A0AAD5JAK5</accession>
<dbReference type="AlphaFoldDB" id="A0AAD5JAK5"/>
<organism evidence="1 2">
    <name type="scientific">Acer negundo</name>
    <name type="common">Box elder</name>
    <dbReference type="NCBI Taxonomy" id="4023"/>
    <lineage>
        <taxon>Eukaryota</taxon>
        <taxon>Viridiplantae</taxon>
        <taxon>Streptophyta</taxon>
        <taxon>Embryophyta</taxon>
        <taxon>Tracheophyta</taxon>
        <taxon>Spermatophyta</taxon>
        <taxon>Magnoliopsida</taxon>
        <taxon>eudicotyledons</taxon>
        <taxon>Gunneridae</taxon>
        <taxon>Pentapetalae</taxon>
        <taxon>rosids</taxon>
        <taxon>malvids</taxon>
        <taxon>Sapindales</taxon>
        <taxon>Sapindaceae</taxon>
        <taxon>Hippocastanoideae</taxon>
        <taxon>Acereae</taxon>
        <taxon>Acer</taxon>
    </lineage>
</organism>
<proteinExistence type="predicted"/>
<reference evidence="1" key="1">
    <citation type="journal article" date="2022" name="Plant J.">
        <title>Strategies of tolerance reflected in two North American maple genomes.</title>
        <authorList>
            <person name="McEvoy S.L."/>
            <person name="Sezen U.U."/>
            <person name="Trouern-Trend A."/>
            <person name="McMahon S.M."/>
            <person name="Schaberg P.G."/>
            <person name="Yang J."/>
            <person name="Wegrzyn J.L."/>
            <person name="Swenson N.G."/>
        </authorList>
    </citation>
    <scope>NUCLEOTIDE SEQUENCE</scope>
    <source>
        <strain evidence="1">91603</strain>
    </source>
</reference>
<evidence type="ECO:0000313" key="2">
    <source>
        <dbReference type="Proteomes" id="UP001064489"/>
    </source>
</evidence>
<dbReference type="Proteomes" id="UP001064489">
    <property type="component" value="Chromosome 6"/>
</dbReference>
<gene>
    <name evidence="1" type="ORF">LWI28_021178</name>
</gene>
<name>A0AAD5JAK5_ACENE</name>
<protein>
    <submittedName>
        <fullName evidence="1">Uncharacterized protein</fullName>
    </submittedName>
</protein>
<sequence>MMNLVTVEAVFYDGVGVEARWEPDFGEEVEDPLVAATMNQNETLTSNQPLARRLSSSPPPGLAFVRPLETLRAGSSKFFDSIRV</sequence>
<keyword evidence="2" id="KW-1185">Reference proteome</keyword>
<dbReference type="EMBL" id="JAJSOW010000004">
    <property type="protein sequence ID" value="KAI9192320.1"/>
    <property type="molecule type" value="Genomic_DNA"/>
</dbReference>
<evidence type="ECO:0000313" key="1">
    <source>
        <dbReference type="EMBL" id="KAI9192320.1"/>
    </source>
</evidence>
<comment type="caution">
    <text evidence="1">The sequence shown here is derived from an EMBL/GenBank/DDBJ whole genome shotgun (WGS) entry which is preliminary data.</text>
</comment>